<evidence type="ECO:0000313" key="4">
    <source>
        <dbReference type="Proteomes" id="UP000799438"/>
    </source>
</evidence>
<dbReference type="EMBL" id="ML995486">
    <property type="protein sequence ID" value="KAF2141552.1"/>
    <property type="molecule type" value="Genomic_DNA"/>
</dbReference>
<keyword evidence="2" id="KW-1133">Transmembrane helix</keyword>
<proteinExistence type="predicted"/>
<dbReference type="AlphaFoldDB" id="A0A6A6BBE1"/>
<dbReference type="GeneID" id="54300673"/>
<keyword evidence="4" id="KW-1185">Reference proteome</keyword>
<reference evidence="3" key="1">
    <citation type="journal article" date="2020" name="Stud. Mycol.">
        <title>101 Dothideomycetes genomes: a test case for predicting lifestyles and emergence of pathogens.</title>
        <authorList>
            <person name="Haridas S."/>
            <person name="Albert R."/>
            <person name="Binder M."/>
            <person name="Bloem J."/>
            <person name="Labutti K."/>
            <person name="Salamov A."/>
            <person name="Andreopoulos B."/>
            <person name="Baker S."/>
            <person name="Barry K."/>
            <person name="Bills G."/>
            <person name="Bluhm B."/>
            <person name="Cannon C."/>
            <person name="Castanera R."/>
            <person name="Culley D."/>
            <person name="Daum C."/>
            <person name="Ezra D."/>
            <person name="Gonzalez J."/>
            <person name="Henrissat B."/>
            <person name="Kuo A."/>
            <person name="Liang C."/>
            <person name="Lipzen A."/>
            <person name="Lutzoni F."/>
            <person name="Magnuson J."/>
            <person name="Mondo S."/>
            <person name="Nolan M."/>
            <person name="Ohm R."/>
            <person name="Pangilinan J."/>
            <person name="Park H.-J."/>
            <person name="Ramirez L."/>
            <person name="Alfaro M."/>
            <person name="Sun H."/>
            <person name="Tritt A."/>
            <person name="Yoshinaga Y."/>
            <person name="Zwiers L.-H."/>
            <person name="Turgeon B."/>
            <person name="Goodwin S."/>
            <person name="Spatafora J."/>
            <person name="Crous P."/>
            <person name="Grigoriev I."/>
        </authorList>
    </citation>
    <scope>NUCLEOTIDE SEQUENCE</scope>
    <source>
        <strain evidence="3">CBS 121167</strain>
    </source>
</reference>
<feature type="transmembrane region" description="Helical" evidence="2">
    <location>
        <begin position="94"/>
        <end position="113"/>
    </location>
</feature>
<keyword evidence="2" id="KW-0472">Membrane</keyword>
<dbReference type="RefSeq" id="XP_033397265.1">
    <property type="nucleotide sequence ID" value="XM_033543176.1"/>
</dbReference>
<dbReference type="OrthoDB" id="3903561at2759"/>
<evidence type="ECO:0000256" key="1">
    <source>
        <dbReference type="SAM" id="MobiDB-lite"/>
    </source>
</evidence>
<accession>A0A6A6BBE1</accession>
<name>A0A6A6BBE1_9PEZI</name>
<feature type="transmembrane region" description="Helical" evidence="2">
    <location>
        <begin position="227"/>
        <end position="248"/>
    </location>
</feature>
<gene>
    <name evidence="3" type="ORF">K452DRAFT_308654</name>
</gene>
<evidence type="ECO:0000256" key="2">
    <source>
        <dbReference type="SAM" id="Phobius"/>
    </source>
</evidence>
<keyword evidence="2" id="KW-0812">Transmembrane</keyword>
<organism evidence="3 4">
    <name type="scientific">Aplosporella prunicola CBS 121167</name>
    <dbReference type="NCBI Taxonomy" id="1176127"/>
    <lineage>
        <taxon>Eukaryota</taxon>
        <taxon>Fungi</taxon>
        <taxon>Dikarya</taxon>
        <taxon>Ascomycota</taxon>
        <taxon>Pezizomycotina</taxon>
        <taxon>Dothideomycetes</taxon>
        <taxon>Dothideomycetes incertae sedis</taxon>
        <taxon>Botryosphaeriales</taxon>
        <taxon>Aplosporellaceae</taxon>
        <taxon>Aplosporella</taxon>
    </lineage>
</organism>
<evidence type="ECO:0000313" key="3">
    <source>
        <dbReference type="EMBL" id="KAF2141552.1"/>
    </source>
</evidence>
<feature type="compositionally biased region" description="Polar residues" evidence="1">
    <location>
        <begin position="39"/>
        <end position="57"/>
    </location>
</feature>
<protein>
    <submittedName>
        <fullName evidence="3">Uncharacterized protein</fullName>
    </submittedName>
</protein>
<feature type="transmembrane region" description="Helical" evidence="2">
    <location>
        <begin position="164"/>
        <end position="186"/>
    </location>
</feature>
<feature type="region of interest" description="Disordered" evidence="1">
    <location>
        <begin position="35"/>
        <end position="61"/>
    </location>
</feature>
<sequence>MPSSDFINIKAYHIGADSSTADLRPGCSHQISKPELPTAWQNDPTPEKVFQNTNGTSKDSKPLVQRTTARLATTIRNIIGSGQVQRRSIATIALFHYGFMPLICYFSFVYRLFTTIPIRCSQSFDYYNERDDMFGLAGLFTIDRVKGRFPFWLAKLLDTIWDLFVARGMQFVAGWACYVVFSAALLRTIEVTPIPYRTFTGISLDGPSIWAVVGLCRDLMRHSTKKATFLFAYAAFAFLYALAMPTLISTMTGYVSSSFAYVMLPDTSQHVPSDMFHKCLMFEGLPDINGSANLLEKDLSVAKARSVTRAAKCNDTITVPINNYTFPIDIIDRYPNTEAVCYSGNGYSDKDVKENERCLPDSEKHAAYRWGFSAKLTSLVLILHAVWSLALYLIWSEVEHYSQLRREGYVLNPLRGVIALPAAAQGTTGLDDAGLRFWPLKGVEERLYARDAAVRCDAFMNALPFPRTV</sequence>
<feature type="transmembrane region" description="Helical" evidence="2">
    <location>
        <begin position="376"/>
        <end position="395"/>
    </location>
</feature>
<dbReference type="Proteomes" id="UP000799438">
    <property type="component" value="Unassembled WGS sequence"/>
</dbReference>